<feature type="region of interest" description="Disordered" evidence="2">
    <location>
        <begin position="36"/>
        <end position="138"/>
    </location>
</feature>
<evidence type="ECO:0000313" key="3">
    <source>
        <dbReference type="EMBL" id="KAJ8762668.1"/>
    </source>
</evidence>
<dbReference type="Pfam" id="PF13432">
    <property type="entry name" value="TPR_16"/>
    <property type="match status" value="1"/>
</dbReference>
<dbReference type="InterPro" id="IPR019734">
    <property type="entry name" value="TPR_rpt"/>
</dbReference>
<dbReference type="SMART" id="SM00028">
    <property type="entry name" value="TPR"/>
    <property type="match status" value="8"/>
</dbReference>
<dbReference type="InterPro" id="IPR044534">
    <property type="entry name" value="TTL1-4"/>
</dbReference>
<dbReference type="CDD" id="cd02947">
    <property type="entry name" value="TRX_family"/>
    <property type="match status" value="1"/>
</dbReference>
<protein>
    <recommendedName>
        <fullName evidence="5">Thioredoxin domain-containing protein</fullName>
    </recommendedName>
</protein>
<dbReference type="GO" id="GO:0005737">
    <property type="term" value="C:cytoplasm"/>
    <property type="evidence" value="ECO:0007669"/>
    <property type="project" value="TreeGrafter"/>
</dbReference>
<dbReference type="PROSITE" id="PS50005">
    <property type="entry name" value="TPR"/>
    <property type="match status" value="4"/>
</dbReference>
<comment type="caution">
    <text evidence="3">The sequence shown here is derived from an EMBL/GenBank/DDBJ whole genome shotgun (WGS) entry which is preliminary data.</text>
</comment>
<name>A0AAV8T922_9ROSI</name>
<organism evidence="3 4">
    <name type="scientific">Erythroxylum novogranatense</name>
    <dbReference type="NCBI Taxonomy" id="1862640"/>
    <lineage>
        <taxon>Eukaryota</taxon>
        <taxon>Viridiplantae</taxon>
        <taxon>Streptophyta</taxon>
        <taxon>Embryophyta</taxon>
        <taxon>Tracheophyta</taxon>
        <taxon>Spermatophyta</taxon>
        <taxon>Magnoliopsida</taxon>
        <taxon>eudicotyledons</taxon>
        <taxon>Gunneridae</taxon>
        <taxon>Pentapetalae</taxon>
        <taxon>rosids</taxon>
        <taxon>fabids</taxon>
        <taxon>Malpighiales</taxon>
        <taxon>Erythroxylaceae</taxon>
        <taxon>Erythroxylum</taxon>
    </lineage>
</organism>
<proteinExistence type="predicted"/>
<dbReference type="Proteomes" id="UP001159364">
    <property type="component" value="Linkage Group LG06"/>
</dbReference>
<dbReference type="Pfam" id="PF13431">
    <property type="entry name" value="TPR_17"/>
    <property type="match status" value="1"/>
</dbReference>
<sequence length="696" mass="78006">MGKENKNSMESQPSCGLMGVFFNRCNVRSQRTYVHSLPTDTSNNTLKMKPHLDNSKQQRTKSDEAFLDPSKMSESSPRVDRKHIRRQSLVSACPTESQHKNEGRRVSDVARSSSSSAQTKVSQPNDGKPKRDSISWSRELVSVTTTTKKTSHGKSLLRATSGNVYTLGHLGNLWQHGNEKVKGSNGPKISTPQAIKEYHKFGGNGLMGNIVKQPSDEFRQSQYLMNTTDPEVLKNMGNQKYKQGRFAEALTLYDRSIALDSSNATYRSNKSAALIGLGRIIDAVIECKEAIRLNPTYRRAHYRLATLYFRLGDAEKALHHYKLSGVGNDFKEVAQSHALQQQLQGCVEARKLKDWNSLLKKTEYIISIGADSAPQVYAMQSEALLRLLRHEDAYETYQKGSKFSVDSITKLIGLTCSTHLLITGAQVYLAAGRFEDAVNWVQQAERLDPSSQEISTVAKKTRAVASARLSGNLLFKASKFSEAYVAYNEGLELDPYNSILLCNRAACRSKLGQYEKAVEDCTGALRLQPNYIKARHRRADCNAMLERWEASIQDYEMLIGESPADEEVGRALFQAQLQIKKQRGEDAKSLQFGSNLVFISSNERFRHFVTSPGMSVMLFCGKENHKQELLLLKQVCKNFPSVNFLKVEVEVHPYLVKSEGLTSLPSFRIYKNGSLVAEILAHDGQSLERLVKLYSS</sequence>
<keyword evidence="4" id="KW-1185">Reference proteome</keyword>
<feature type="repeat" description="TPR" evidence="1">
    <location>
        <begin position="418"/>
        <end position="451"/>
    </location>
</feature>
<dbReference type="Gene3D" id="1.25.40.10">
    <property type="entry name" value="Tetratricopeptide repeat domain"/>
    <property type="match status" value="1"/>
</dbReference>
<dbReference type="EMBL" id="JAIWQS010000006">
    <property type="protein sequence ID" value="KAJ8762668.1"/>
    <property type="molecule type" value="Genomic_DNA"/>
</dbReference>
<dbReference type="PANTHER" id="PTHR46050:SF18">
    <property type="entry name" value="TETRATRICOPEPTIDE REPEAT (TPR)-LIKE SUPERFAMILY PROTEIN"/>
    <property type="match status" value="1"/>
</dbReference>
<feature type="compositionally biased region" description="Basic and acidic residues" evidence="2">
    <location>
        <begin position="97"/>
        <end position="108"/>
    </location>
</feature>
<evidence type="ECO:0008006" key="5">
    <source>
        <dbReference type="Google" id="ProtNLM"/>
    </source>
</evidence>
<dbReference type="InterPro" id="IPR011990">
    <property type="entry name" value="TPR-like_helical_dom_sf"/>
</dbReference>
<evidence type="ECO:0000313" key="4">
    <source>
        <dbReference type="Proteomes" id="UP001159364"/>
    </source>
</evidence>
<feature type="repeat" description="TPR" evidence="1">
    <location>
        <begin position="464"/>
        <end position="497"/>
    </location>
</feature>
<dbReference type="Gene3D" id="3.40.30.10">
    <property type="entry name" value="Glutaredoxin"/>
    <property type="match status" value="1"/>
</dbReference>
<keyword evidence="1" id="KW-0802">TPR repeat</keyword>
<feature type="repeat" description="TPR" evidence="1">
    <location>
        <begin position="230"/>
        <end position="263"/>
    </location>
</feature>
<reference evidence="3 4" key="1">
    <citation type="submission" date="2021-09" db="EMBL/GenBank/DDBJ databases">
        <title>Genomic insights and catalytic innovation underlie evolution of tropane alkaloids biosynthesis.</title>
        <authorList>
            <person name="Wang Y.-J."/>
            <person name="Tian T."/>
            <person name="Huang J.-P."/>
            <person name="Huang S.-X."/>
        </authorList>
    </citation>
    <scope>NUCLEOTIDE SEQUENCE [LARGE SCALE GENOMIC DNA]</scope>
    <source>
        <strain evidence="3">KIB-2018</strain>
        <tissue evidence="3">Leaf</tissue>
    </source>
</reference>
<dbReference type="AlphaFoldDB" id="A0AAV8T922"/>
<dbReference type="SUPFAM" id="SSF48452">
    <property type="entry name" value="TPR-like"/>
    <property type="match status" value="2"/>
</dbReference>
<dbReference type="PANTHER" id="PTHR46050">
    <property type="entry name" value="TPR REPEAT-CONTAINING THIOREDOXIN"/>
    <property type="match status" value="1"/>
</dbReference>
<evidence type="ECO:0000256" key="2">
    <source>
        <dbReference type="SAM" id="MobiDB-lite"/>
    </source>
</evidence>
<dbReference type="SUPFAM" id="SSF52833">
    <property type="entry name" value="Thioredoxin-like"/>
    <property type="match status" value="1"/>
</dbReference>
<feature type="compositionally biased region" description="Basic and acidic residues" evidence="2">
    <location>
        <begin position="50"/>
        <end position="64"/>
    </location>
</feature>
<dbReference type="InterPro" id="IPR036249">
    <property type="entry name" value="Thioredoxin-like_sf"/>
</dbReference>
<dbReference type="Pfam" id="PF13181">
    <property type="entry name" value="TPR_8"/>
    <property type="match status" value="1"/>
</dbReference>
<feature type="compositionally biased region" description="Polar residues" evidence="2">
    <location>
        <begin position="36"/>
        <end position="46"/>
    </location>
</feature>
<feature type="repeat" description="TPR" evidence="1">
    <location>
        <begin position="498"/>
        <end position="531"/>
    </location>
</feature>
<evidence type="ECO:0000256" key="1">
    <source>
        <dbReference type="PROSITE-ProRule" id="PRU00339"/>
    </source>
</evidence>
<gene>
    <name evidence="3" type="ORF">K2173_011148</name>
</gene>
<accession>A0AAV8T922</accession>